<dbReference type="PROSITE" id="PS51808">
    <property type="entry name" value="CHCH"/>
    <property type="match status" value="1"/>
</dbReference>
<protein>
    <recommendedName>
        <fullName evidence="7">CHCH domain-containing protein</fullName>
    </recommendedName>
</protein>
<comment type="subcellular location">
    <subcellularLocation>
        <location evidence="1">Cytoplasm</location>
    </subcellularLocation>
</comment>
<comment type="function">
    <text evidence="4">Required for the assembly of mitochondrial cytochrome c oxidase.</text>
</comment>
<dbReference type="GO" id="GO:0005758">
    <property type="term" value="C:mitochondrial intermembrane space"/>
    <property type="evidence" value="ECO:0007669"/>
    <property type="project" value="TreeGrafter"/>
</dbReference>
<evidence type="ECO:0000256" key="1">
    <source>
        <dbReference type="ARBA" id="ARBA00004496"/>
    </source>
</evidence>
<dbReference type="STRING" id="763665.A0A2G5BBQ8"/>
<gene>
    <name evidence="8" type="ORF">COEREDRAFT_42607</name>
</gene>
<dbReference type="AlphaFoldDB" id="A0A2G5BBQ8"/>
<dbReference type="Proteomes" id="UP000242474">
    <property type="component" value="Unassembled WGS sequence"/>
</dbReference>
<keyword evidence="2" id="KW-0963">Cytoplasm</keyword>
<proteinExistence type="inferred from homology"/>
<dbReference type="PANTHER" id="PTHR21107:SF2">
    <property type="entry name" value="CYTOCHROME C OXIDASE ASSEMBLY PROTEIN COX19"/>
    <property type="match status" value="1"/>
</dbReference>
<dbReference type="InterPro" id="IPR010625">
    <property type="entry name" value="CHCH"/>
</dbReference>
<evidence type="ECO:0000256" key="5">
    <source>
        <dbReference type="ARBA" id="ARBA00038223"/>
    </source>
</evidence>
<dbReference type="EMBL" id="KZ303499">
    <property type="protein sequence ID" value="PIA16445.1"/>
    <property type="molecule type" value="Genomic_DNA"/>
</dbReference>
<evidence type="ECO:0000256" key="4">
    <source>
        <dbReference type="ARBA" id="ARBA00037279"/>
    </source>
</evidence>
<sequence>MSFGGPPKISIKPTPPDRGSFPLDHGGECKVVMARYLECLETSSGSNKKCRTLSKEYLECRMQK</sequence>
<dbReference type="PANTHER" id="PTHR21107">
    <property type="entry name" value="CYTOCHROME C OXIDASE ASSEMBLY PROTEIN COX19"/>
    <property type="match status" value="1"/>
</dbReference>
<comment type="similarity">
    <text evidence="5">Belongs to the COX19 family.</text>
</comment>
<keyword evidence="9" id="KW-1185">Reference proteome</keyword>
<organism evidence="8 9">
    <name type="scientific">Coemansia reversa (strain ATCC 12441 / NRRL 1564)</name>
    <dbReference type="NCBI Taxonomy" id="763665"/>
    <lineage>
        <taxon>Eukaryota</taxon>
        <taxon>Fungi</taxon>
        <taxon>Fungi incertae sedis</taxon>
        <taxon>Zoopagomycota</taxon>
        <taxon>Kickxellomycotina</taxon>
        <taxon>Kickxellomycetes</taxon>
        <taxon>Kickxellales</taxon>
        <taxon>Kickxellaceae</taxon>
        <taxon>Coemansia</taxon>
    </lineage>
</organism>
<dbReference type="InterPro" id="IPR051383">
    <property type="entry name" value="COX19"/>
</dbReference>
<evidence type="ECO:0000256" key="6">
    <source>
        <dbReference type="SAM" id="MobiDB-lite"/>
    </source>
</evidence>
<feature type="region of interest" description="Disordered" evidence="6">
    <location>
        <begin position="1"/>
        <end position="23"/>
    </location>
</feature>
<evidence type="ECO:0000313" key="8">
    <source>
        <dbReference type="EMBL" id="PIA16445.1"/>
    </source>
</evidence>
<reference evidence="8 9" key="1">
    <citation type="journal article" date="2015" name="Genome Biol. Evol.">
        <title>Phylogenomic analyses indicate that early fungi evolved digesting cell walls of algal ancestors of land plants.</title>
        <authorList>
            <person name="Chang Y."/>
            <person name="Wang S."/>
            <person name="Sekimoto S."/>
            <person name="Aerts A.L."/>
            <person name="Choi C."/>
            <person name="Clum A."/>
            <person name="LaButti K.M."/>
            <person name="Lindquist E.A."/>
            <person name="Yee Ngan C."/>
            <person name="Ohm R.A."/>
            <person name="Salamov A.A."/>
            <person name="Grigoriev I.V."/>
            <person name="Spatafora J.W."/>
            <person name="Berbee M.L."/>
        </authorList>
    </citation>
    <scope>NUCLEOTIDE SEQUENCE [LARGE SCALE GENOMIC DNA]</scope>
    <source>
        <strain evidence="8 9">NRRL 1564</strain>
    </source>
</reference>
<evidence type="ECO:0000256" key="2">
    <source>
        <dbReference type="ARBA" id="ARBA00022490"/>
    </source>
</evidence>
<name>A0A2G5BBQ8_COERN</name>
<keyword evidence="3" id="KW-1015">Disulfide bond</keyword>
<evidence type="ECO:0000313" key="9">
    <source>
        <dbReference type="Proteomes" id="UP000242474"/>
    </source>
</evidence>
<evidence type="ECO:0000259" key="7">
    <source>
        <dbReference type="Pfam" id="PF06747"/>
    </source>
</evidence>
<dbReference type="OrthoDB" id="268594at2759"/>
<accession>A0A2G5BBQ8</accession>
<feature type="domain" description="CHCH" evidence="7">
    <location>
        <begin position="29"/>
        <end position="63"/>
    </location>
</feature>
<dbReference type="Pfam" id="PF06747">
    <property type="entry name" value="CHCH"/>
    <property type="match status" value="1"/>
</dbReference>
<evidence type="ECO:0000256" key="3">
    <source>
        <dbReference type="ARBA" id="ARBA00023157"/>
    </source>
</evidence>
<dbReference type="GO" id="GO:0033617">
    <property type="term" value="P:mitochondrial respiratory chain complex IV assembly"/>
    <property type="evidence" value="ECO:0007669"/>
    <property type="project" value="TreeGrafter"/>
</dbReference>